<dbReference type="InterPro" id="IPR036812">
    <property type="entry name" value="NAD(P)_OxRdtase_dom_sf"/>
</dbReference>
<evidence type="ECO:0000256" key="2">
    <source>
        <dbReference type="ARBA" id="ARBA00023002"/>
    </source>
</evidence>
<accession>A0AB74U930</accession>
<dbReference type="InterPro" id="IPR023210">
    <property type="entry name" value="NADP_OxRdtase_dom"/>
</dbReference>
<dbReference type="CDD" id="cd19094">
    <property type="entry name" value="AKR_Tas-like"/>
    <property type="match status" value="1"/>
</dbReference>
<evidence type="ECO:0000259" key="5">
    <source>
        <dbReference type="Pfam" id="PF00248"/>
    </source>
</evidence>
<keyword evidence="2" id="KW-0560">Oxidoreductase</keyword>
<evidence type="ECO:0000256" key="3">
    <source>
        <dbReference type="ARBA" id="ARBA00038157"/>
    </source>
</evidence>
<dbReference type="Gene3D" id="3.20.20.100">
    <property type="entry name" value="NADP-dependent oxidoreductase domain"/>
    <property type="match status" value="1"/>
</dbReference>
<dbReference type="FunFam" id="3.20.20.100:FF:000005">
    <property type="entry name" value="NADP(H)-dependent aldo-keto reductase"/>
    <property type="match status" value="1"/>
</dbReference>
<dbReference type="AlphaFoldDB" id="A0AB74U930"/>
<dbReference type="RefSeq" id="WP_353981138.1">
    <property type="nucleotide sequence ID" value="NZ_CP159578.1"/>
</dbReference>
<dbReference type="PANTHER" id="PTHR43364">
    <property type="entry name" value="NADH-SPECIFIC METHYLGLYOXAL REDUCTASE-RELATED"/>
    <property type="match status" value="1"/>
</dbReference>
<evidence type="ECO:0000256" key="4">
    <source>
        <dbReference type="ARBA" id="ARBA00070119"/>
    </source>
</evidence>
<comment type="similarity">
    <text evidence="3">Belongs to the aldo/keto reductase family. Aldo/keto reductase 2 subfamily.</text>
</comment>
<keyword evidence="1" id="KW-0521">NADP</keyword>
<name>A0AB74U930_9GAMM</name>
<protein>
    <recommendedName>
        <fullName evidence="4">Protein tas</fullName>
    </recommendedName>
</protein>
<dbReference type="GO" id="GO:0016491">
    <property type="term" value="F:oxidoreductase activity"/>
    <property type="evidence" value="ECO:0007669"/>
    <property type="project" value="UniProtKB-KW"/>
</dbReference>
<organism evidence="6">
    <name type="scientific">Salinicola endophyticus</name>
    <dbReference type="NCBI Taxonomy" id="1949083"/>
    <lineage>
        <taxon>Bacteria</taxon>
        <taxon>Pseudomonadati</taxon>
        <taxon>Pseudomonadota</taxon>
        <taxon>Gammaproteobacteria</taxon>
        <taxon>Oceanospirillales</taxon>
        <taxon>Halomonadaceae</taxon>
        <taxon>Salinicola</taxon>
    </lineage>
</organism>
<dbReference type="InterPro" id="IPR050523">
    <property type="entry name" value="AKR_Detox_Biosynth"/>
</dbReference>
<dbReference type="PANTHER" id="PTHR43364:SF4">
    <property type="entry name" value="NAD(P)-LINKED OXIDOREDUCTASE SUPERFAMILY PROTEIN"/>
    <property type="match status" value="1"/>
</dbReference>
<feature type="domain" description="NADP-dependent oxidoreductase" evidence="5">
    <location>
        <begin position="15"/>
        <end position="336"/>
    </location>
</feature>
<sequence length="345" mass="38147">MQRRPLGKTDMQVSRLCLGTMTFGEQNSEQEAHQQLDRAVDAGINFIDTAEMYPVPPKAETQGRTEAYIGSWLQQRGRRDDLIIASKAAGAGRGMTHLRGGPRHTREQIHQALDASLQRLQTDYLDLYQLHWPDRHVNCFGELGYLPGDDSEATPLEETLGALKEALDAGKIRAVGLSNDTPWGVMHCLHLADTLGLPRVASVQNPYNLLNRSFEVGLSEIAHREAVGLLAYSPLAFGVLSGKYLDGQRPADGRLTLFERFSRYTSDIAQEATRAYVEIARRHALDPAQMALAFVTAQPFVTSNIIGATTLTQLESNLASDQLTLSDEVMEEIEAVHRRISNPCP</sequence>
<evidence type="ECO:0000256" key="1">
    <source>
        <dbReference type="ARBA" id="ARBA00022857"/>
    </source>
</evidence>
<proteinExistence type="inferred from homology"/>
<dbReference type="Pfam" id="PF00248">
    <property type="entry name" value="Aldo_ket_red"/>
    <property type="match status" value="1"/>
</dbReference>
<dbReference type="NCBIfam" id="NF007912">
    <property type="entry name" value="PRK10625.1"/>
    <property type="match status" value="1"/>
</dbReference>
<dbReference type="SUPFAM" id="SSF51430">
    <property type="entry name" value="NAD(P)-linked oxidoreductase"/>
    <property type="match status" value="1"/>
</dbReference>
<dbReference type="EMBL" id="CP159578">
    <property type="protein sequence ID" value="XCJ80306.1"/>
    <property type="molecule type" value="Genomic_DNA"/>
</dbReference>
<gene>
    <name evidence="6" type="ORF">ABV408_03805</name>
</gene>
<reference evidence="6" key="1">
    <citation type="submission" date="2024-06" db="EMBL/GenBank/DDBJ databases">
        <title>Complete genome of Salinicola endophyticus HNIBRBA4755.</title>
        <authorList>
            <person name="Shin S.Y."/>
            <person name="Kang H."/>
            <person name="Song J."/>
        </authorList>
    </citation>
    <scope>NUCLEOTIDE SEQUENCE</scope>
    <source>
        <strain evidence="6">HNIBRBA4755</strain>
    </source>
</reference>
<evidence type="ECO:0000313" key="6">
    <source>
        <dbReference type="EMBL" id="XCJ80306.1"/>
    </source>
</evidence>